<dbReference type="AlphaFoldDB" id="A0A6L2KBP1"/>
<dbReference type="InterPro" id="IPR012337">
    <property type="entry name" value="RNaseH-like_sf"/>
</dbReference>
<evidence type="ECO:0000256" key="2">
    <source>
        <dbReference type="ARBA" id="ARBA00022801"/>
    </source>
</evidence>
<evidence type="ECO:0000259" key="3">
    <source>
        <dbReference type="PROSITE" id="PS50994"/>
    </source>
</evidence>
<accession>A0A6L2KBP1</accession>
<comment type="caution">
    <text evidence="4">The sequence shown here is derived from an EMBL/GenBank/DDBJ whole genome shotgun (WGS) entry which is preliminary data.</text>
</comment>
<dbReference type="InterPro" id="IPR001878">
    <property type="entry name" value="Znf_CCHC"/>
</dbReference>
<name>A0A6L2KBP1_TANCI</name>
<sequence>MFVIEQPIPLAPAADSAANVLAEWNAVYDAYNKVACLMLGSMTPKLHRQFENYTPYKLLHELKFMFEKQDGVERFDLIQTFYACKQKEGKPVPAYVLKIKGYVEQLERLGYVLPQDVSVGLILNGLTSDFARFMRNYNMHYIEKTIGEQHVMLIEYEKGLPKKTETTQVMALRGGKIQKTNKKSLKAKDHPAKDDTCHHCKEVGHWKSNCPVYLFEFLKKKKQVETASFSVSKNDVLYFNAIPRDGIYEIDMHNLVPNVNKKRIEKLQQEGLLKSTDDVSFDQCVSCLSRKMTRKSFPHHTERATDLLGIIHTDVCGPLRHVSRQGASYFITFTDDYSRVGYVNLLKHKHEFFKTFKVFKNEVKNQLGKTIKALRSDRGGEYISQEFKDFVKACGIVQQLTPPYTPQHNDAVRHSLGDLNEPTSYKAIMLDPESNKWLDTMNAKLQSMIYNKVWVLVDLLSNCKTVGSKWIFKKKTNMDGILHTYKARLVANGYTQLYEVDYEETFSPVDDIRAIMILISLAAFYDYEIWKMDVKTAFLNGYLDEDIYMVQPKGFFDPKHFKKVCKLQRSIYGLKQASRSWNKRFGEEIKKDRSKRLIILSQSAYMDKILKRYRIDNSTRGHIPMQERLDLNKTQGSSTPKKVKSMQNVPYASVVGYIIGDIKNETGYVFVLNGGAVDWKSSKQSNTAMSATEAEYIAASKAAMEAIWIKKFISGLGIVPTINEPIKMFCNNFNALLIANELGVQKGARHYHIRYHYVRECIELGEINLLKVYIDDNLADPFTKALPKGKLTQHARSIGLCLASSFMWICVLVFG</sequence>
<dbReference type="InterPro" id="IPR036397">
    <property type="entry name" value="RNaseH_sf"/>
</dbReference>
<dbReference type="InterPro" id="IPR036875">
    <property type="entry name" value="Znf_CCHC_sf"/>
</dbReference>
<dbReference type="Pfam" id="PF07727">
    <property type="entry name" value="RVT_2"/>
    <property type="match status" value="1"/>
</dbReference>
<dbReference type="Gene3D" id="4.10.60.10">
    <property type="entry name" value="Zinc finger, CCHC-type"/>
    <property type="match status" value="1"/>
</dbReference>
<dbReference type="PANTHER" id="PTHR42648">
    <property type="entry name" value="TRANSPOSASE, PUTATIVE-RELATED"/>
    <property type="match status" value="1"/>
</dbReference>
<dbReference type="Gene3D" id="3.30.420.10">
    <property type="entry name" value="Ribonuclease H-like superfamily/Ribonuclease H"/>
    <property type="match status" value="1"/>
</dbReference>
<dbReference type="Pfam" id="PF00665">
    <property type="entry name" value="rve"/>
    <property type="match status" value="1"/>
</dbReference>
<reference evidence="4" key="1">
    <citation type="journal article" date="2019" name="Sci. Rep.">
        <title>Draft genome of Tanacetum cinerariifolium, the natural source of mosquito coil.</title>
        <authorList>
            <person name="Yamashiro T."/>
            <person name="Shiraishi A."/>
            <person name="Satake H."/>
            <person name="Nakayama K."/>
        </authorList>
    </citation>
    <scope>NUCLEOTIDE SEQUENCE</scope>
</reference>
<dbReference type="InterPro" id="IPR043502">
    <property type="entry name" value="DNA/RNA_pol_sf"/>
</dbReference>
<dbReference type="EMBL" id="BKCJ010002085">
    <property type="protein sequence ID" value="GEU46132.1"/>
    <property type="molecule type" value="Genomic_DNA"/>
</dbReference>
<dbReference type="PANTHER" id="PTHR42648:SF27">
    <property type="entry name" value="RNA-DIRECTED DNA POLYMERASE"/>
    <property type="match status" value="1"/>
</dbReference>
<feature type="domain" description="Integrase catalytic" evidence="3">
    <location>
        <begin position="294"/>
        <end position="421"/>
    </location>
</feature>
<dbReference type="InterPro" id="IPR039537">
    <property type="entry name" value="Retrotran_Ty1/copia-like"/>
</dbReference>
<dbReference type="SUPFAM" id="SSF57756">
    <property type="entry name" value="Retrovirus zinc finger-like domains"/>
    <property type="match status" value="1"/>
</dbReference>
<keyword evidence="1" id="KW-0479">Metal-binding</keyword>
<proteinExistence type="predicted"/>
<dbReference type="GO" id="GO:0016787">
    <property type="term" value="F:hydrolase activity"/>
    <property type="evidence" value="ECO:0007669"/>
    <property type="project" value="UniProtKB-KW"/>
</dbReference>
<dbReference type="GO" id="GO:0015074">
    <property type="term" value="P:DNA integration"/>
    <property type="evidence" value="ECO:0007669"/>
    <property type="project" value="InterPro"/>
</dbReference>
<dbReference type="CDD" id="cd09272">
    <property type="entry name" value="RNase_HI_RT_Ty1"/>
    <property type="match status" value="1"/>
</dbReference>
<dbReference type="SUPFAM" id="SSF56672">
    <property type="entry name" value="DNA/RNA polymerases"/>
    <property type="match status" value="1"/>
</dbReference>
<dbReference type="GO" id="GO:0003676">
    <property type="term" value="F:nucleic acid binding"/>
    <property type="evidence" value="ECO:0007669"/>
    <property type="project" value="InterPro"/>
</dbReference>
<dbReference type="InterPro" id="IPR013103">
    <property type="entry name" value="RVT_2"/>
</dbReference>
<evidence type="ECO:0000313" key="4">
    <source>
        <dbReference type="EMBL" id="GEU46132.1"/>
    </source>
</evidence>
<dbReference type="InterPro" id="IPR001584">
    <property type="entry name" value="Integrase_cat-core"/>
</dbReference>
<evidence type="ECO:0000256" key="1">
    <source>
        <dbReference type="ARBA" id="ARBA00022723"/>
    </source>
</evidence>
<protein>
    <recommendedName>
        <fullName evidence="3">Integrase catalytic domain-containing protein</fullName>
    </recommendedName>
</protein>
<dbReference type="SUPFAM" id="SSF53098">
    <property type="entry name" value="Ribonuclease H-like"/>
    <property type="match status" value="1"/>
</dbReference>
<dbReference type="GO" id="GO:0008270">
    <property type="term" value="F:zinc ion binding"/>
    <property type="evidence" value="ECO:0007669"/>
    <property type="project" value="InterPro"/>
</dbReference>
<keyword evidence="2" id="KW-0378">Hydrolase</keyword>
<dbReference type="PROSITE" id="PS50994">
    <property type="entry name" value="INTEGRASE"/>
    <property type="match status" value="1"/>
</dbReference>
<dbReference type="Pfam" id="PF14223">
    <property type="entry name" value="Retrotran_gag_2"/>
    <property type="match status" value="1"/>
</dbReference>
<gene>
    <name evidence="4" type="ORF">Tci_018110</name>
</gene>
<organism evidence="4">
    <name type="scientific">Tanacetum cinerariifolium</name>
    <name type="common">Dalmatian daisy</name>
    <name type="synonym">Chrysanthemum cinerariifolium</name>
    <dbReference type="NCBI Taxonomy" id="118510"/>
    <lineage>
        <taxon>Eukaryota</taxon>
        <taxon>Viridiplantae</taxon>
        <taxon>Streptophyta</taxon>
        <taxon>Embryophyta</taxon>
        <taxon>Tracheophyta</taxon>
        <taxon>Spermatophyta</taxon>
        <taxon>Magnoliopsida</taxon>
        <taxon>eudicotyledons</taxon>
        <taxon>Gunneridae</taxon>
        <taxon>Pentapetalae</taxon>
        <taxon>asterids</taxon>
        <taxon>campanulids</taxon>
        <taxon>Asterales</taxon>
        <taxon>Asteraceae</taxon>
        <taxon>Asteroideae</taxon>
        <taxon>Anthemideae</taxon>
        <taxon>Anthemidinae</taxon>
        <taxon>Tanacetum</taxon>
    </lineage>
</organism>
<dbReference type="SMART" id="SM00343">
    <property type="entry name" value="ZnF_C2HC"/>
    <property type="match status" value="1"/>
</dbReference>